<dbReference type="FunFam" id="2.10.25.10:FF:000031">
    <property type="entry name" value="neurogenic locus notch homolog protein 3"/>
    <property type="match status" value="1"/>
</dbReference>
<feature type="domain" description="EGF-like" evidence="8">
    <location>
        <begin position="1653"/>
        <end position="1689"/>
    </location>
</feature>
<feature type="domain" description="Sushi" evidence="10">
    <location>
        <begin position="50"/>
        <end position="116"/>
    </location>
</feature>
<keyword evidence="5" id="KW-0325">Glycoprotein</keyword>
<evidence type="ECO:0000313" key="12">
    <source>
        <dbReference type="Proteomes" id="UP000230750"/>
    </source>
</evidence>
<gene>
    <name evidence="11" type="ORF">BSL78_10625</name>
</gene>
<keyword evidence="3" id="KW-0677">Repeat</keyword>
<dbReference type="InterPro" id="IPR013783">
    <property type="entry name" value="Ig-like_fold"/>
</dbReference>
<dbReference type="PROSITE" id="PS00022">
    <property type="entry name" value="EGF_1"/>
    <property type="match status" value="5"/>
</dbReference>
<dbReference type="Gene3D" id="2.10.50.10">
    <property type="entry name" value="Tumor Necrosis Factor Receptor, subunit A, domain 2"/>
    <property type="match status" value="1"/>
</dbReference>
<dbReference type="CDD" id="cd00054">
    <property type="entry name" value="EGF_CA"/>
    <property type="match status" value="5"/>
</dbReference>
<dbReference type="Pfam" id="PF02494">
    <property type="entry name" value="HYR"/>
    <property type="match status" value="3"/>
</dbReference>
<dbReference type="PANTHER" id="PTHR46343:SF2">
    <property type="entry name" value="SUSHI_VON WILLEBRAND FACTOR TYPE A_EGF_PENTRAXIN DOMAIN-CONTAINING 1"/>
    <property type="match status" value="1"/>
</dbReference>
<dbReference type="SUPFAM" id="SSF57535">
    <property type="entry name" value="Complement control module/SCR domain"/>
    <property type="match status" value="9"/>
</dbReference>
<feature type="domain" description="EGF-like" evidence="8">
    <location>
        <begin position="1691"/>
        <end position="1732"/>
    </location>
</feature>
<name>A0A2G8KWT1_STIJA</name>
<dbReference type="PROSITE" id="PS50923">
    <property type="entry name" value="SUSHI"/>
    <property type="match status" value="8"/>
</dbReference>
<feature type="disulfide bond" evidence="6">
    <location>
        <begin position="1535"/>
        <end position="1544"/>
    </location>
</feature>
<keyword evidence="12" id="KW-1185">Reference proteome</keyword>
<dbReference type="SMART" id="SM00181">
    <property type="entry name" value="EGF"/>
    <property type="match status" value="8"/>
</dbReference>
<evidence type="ECO:0000313" key="11">
    <source>
        <dbReference type="EMBL" id="PIK52467.1"/>
    </source>
</evidence>
<evidence type="ECO:0000256" key="2">
    <source>
        <dbReference type="ARBA" id="ARBA00022729"/>
    </source>
</evidence>
<dbReference type="PANTHER" id="PTHR46343">
    <property type="entry name" value="HYR DOMAIN-CONTAINING PROTEIN"/>
    <property type="match status" value="1"/>
</dbReference>
<proteinExistence type="predicted"/>
<evidence type="ECO:0000256" key="7">
    <source>
        <dbReference type="PROSITE-ProRule" id="PRU00302"/>
    </source>
</evidence>
<dbReference type="Pfam" id="PF00008">
    <property type="entry name" value="EGF"/>
    <property type="match status" value="4"/>
</dbReference>
<accession>A0A2G8KWT1</accession>
<dbReference type="PROSITE" id="PS01187">
    <property type="entry name" value="EGF_CA"/>
    <property type="match status" value="2"/>
</dbReference>
<organism evidence="11 12">
    <name type="scientific">Stichopus japonicus</name>
    <name type="common">Sea cucumber</name>
    <dbReference type="NCBI Taxonomy" id="307972"/>
    <lineage>
        <taxon>Eukaryota</taxon>
        <taxon>Metazoa</taxon>
        <taxon>Echinodermata</taxon>
        <taxon>Eleutherozoa</taxon>
        <taxon>Echinozoa</taxon>
        <taxon>Holothuroidea</taxon>
        <taxon>Aspidochirotacea</taxon>
        <taxon>Aspidochirotida</taxon>
        <taxon>Stichopodidae</taxon>
        <taxon>Apostichopus</taxon>
    </lineage>
</organism>
<dbReference type="Gene3D" id="2.10.25.10">
    <property type="entry name" value="Laminin"/>
    <property type="match status" value="6"/>
</dbReference>
<dbReference type="GO" id="GO:0005509">
    <property type="term" value="F:calcium ion binding"/>
    <property type="evidence" value="ECO:0007669"/>
    <property type="project" value="InterPro"/>
</dbReference>
<dbReference type="Proteomes" id="UP000230750">
    <property type="component" value="Unassembled WGS sequence"/>
</dbReference>
<dbReference type="SMART" id="SM00179">
    <property type="entry name" value="EGF_CA"/>
    <property type="match status" value="8"/>
</dbReference>
<feature type="disulfide bond" evidence="7">
    <location>
        <begin position="651"/>
        <end position="678"/>
    </location>
</feature>
<dbReference type="Gene3D" id="2.10.70.10">
    <property type="entry name" value="Complement Module, domain 1"/>
    <property type="match status" value="9"/>
</dbReference>
<feature type="disulfide bond" evidence="6">
    <location>
        <begin position="1679"/>
        <end position="1688"/>
    </location>
</feature>
<dbReference type="InterPro" id="IPR018097">
    <property type="entry name" value="EGF_Ca-bd_CS"/>
</dbReference>
<evidence type="ECO:0000256" key="5">
    <source>
        <dbReference type="ARBA" id="ARBA00023180"/>
    </source>
</evidence>
<dbReference type="Gene3D" id="2.60.40.10">
    <property type="entry name" value="Immunoglobulins"/>
    <property type="match status" value="1"/>
</dbReference>
<dbReference type="InterPro" id="IPR000436">
    <property type="entry name" value="Sushi_SCR_CCP_dom"/>
</dbReference>
<feature type="domain" description="EGF-like" evidence="8">
    <location>
        <begin position="1547"/>
        <end position="1583"/>
    </location>
</feature>
<dbReference type="PROSITE" id="PS01186">
    <property type="entry name" value="EGF_2"/>
    <property type="match status" value="4"/>
</dbReference>
<dbReference type="SMART" id="SM00032">
    <property type="entry name" value="CCP"/>
    <property type="match status" value="9"/>
</dbReference>
<dbReference type="InterPro" id="IPR043555">
    <property type="entry name" value="SRPX-like"/>
</dbReference>
<dbReference type="InterPro" id="IPR000152">
    <property type="entry name" value="EGF-type_Asp/Asn_hydroxyl_site"/>
</dbReference>
<reference evidence="11 12" key="1">
    <citation type="journal article" date="2017" name="PLoS Biol.">
        <title>The sea cucumber genome provides insights into morphological evolution and visceral regeneration.</title>
        <authorList>
            <person name="Zhang X."/>
            <person name="Sun L."/>
            <person name="Yuan J."/>
            <person name="Sun Y."/>
            <person name="Gao Y."/>
            <person name="Zhang L."/>
            <person name="Li S."/>
            <person name="Dai H."/>
            <person name="Hamel J.F."/>
            <person name="Liu C."/>
            <person name="Yu Y."/>
            <person name="Liu S."/>
            <person name="Lin W."/>
            <person name="Guo K."/>
            <person name="Jin S."/>
            <person name="Xu P."/>
            <person name="Storey K.B."/>
            <person name="Huan P."/>
            <person name="Zhang T."/>
            <person name="Zhou Y."/>
            <person name="Zhang J."/>
            <person name="Lin C."/>
            <person name="Li X."/>
            <person name="Xing L."/>
            <person name="Huo D."/>
            <person name="Sun M."/>
            <person name="Wang L."/>
            <person name="Mercier A."/>
            <person name="Li F."/>
            <person name="Yang H."/>
            <person name="Xiang J."/>
        </authorList>
    </citation>
    <scope>NUCLEOTIDE SEQUENCE [LARGE SCALE GENOMIC DNA]</scope>
    <source>
        <strain evidence="11">Shaxun</strain>
        <tissue evidence="11">Muscle</tissue>
    </source>
</reference>
<feature type="domain" description="HYR" evidence="9">
    <location>
        <begin position="185"/>
        <end position="275"/>
    </location>
</feature>
<keyword evidence="7" id="KW-0768">Sushi</keyword>
<feature type="domain" description="EGF-like" evidence="8">
    <location>
        <begin position="1509"/>
        <end position="1545"/>
    </location>
</feature>
<dbReference type="PROSITE" id="PS00010">
    <property type="entry name" value="ASX_HYDROXYL"/>
    <property type="match status" value="3"/>
</dbReference>
<dbReference type="PRINTS" id="PR00010">
    <property type="entry name" value="EGFBLOOD"/>
</dbReference>
<evidence type="ECO:0000259" key="8">
    <source>
        <dbReference type="PROSITE" id="PS50026"/>
    </source>
</evidence>
<feature type="disulfide bond" evidence="6">
    <location>
        <begin position="1722"/>
        <end position="1731"/>
    </location>
</feature>
<evidence type="ECO:0000256" key="6">
    <source>
        <dbReference type="PROSITE-ProRule" id="PRU00076"/>
    </source>
</evidence>
<feature type="domain" description="Sushi" evidence="10">
    <location>
        <begin position="276"/>
        <end position="346"/>
    </location>
</feature>
<dbReference type="PROSITE" id="PS50026">
    <property type="entry name" value="EGF_3"/>
    <property type="match status" value="6"/>
</dbReference>
<feature type="domain" description="Sushi" evidence="10">
    <location>
        <begin position="631"/>
        <end position="680"/>
    </location>
</feature>
<feature type="domain" description="Sushi" evidence="10">
    <location>
        <begin position="347"/>
        <end position="409"/>
    </location>
</feature>
<dbReference type="OrthoDB" id="406096at2759"/>
<feature type="domain" description="EGF-like" evidence="8">
    <location>
        <begin position="1585"/>
        <end position="1621"/>
    </location>
</feature>
<dbReference type="FunFam" id="2.10.25.10:FF:000123">
    <property type="entry name" value="Crumbs homolog 1 (Drosophila)"/>
    <property type="match status" value="1"/>
</dbReference>
<dbReference type="SUPFAM" id="SSF57196">
    <property type="entry name" value="EGF/Laminin"/>
    <property type="match status" value="5"/>
</dbReference>
<feature type="domain" description="Sushi" evidence="10">
    <location>
        <begin position="681"/>
        <end position="747"/>
    </location>
</feature>
<comment type="caution">
    <text evidence="6">Lacks conserved residue(s) required for the propagation of feature annotation.</text>
</comment>
<evidence type="ECO:0000259" key="9">
    <source>
        <dbReference type="PROSITE" id="PS50825"/>
    </source>
</evidence>
<feature type="domain" description="HYR" evidence="9">
    <location>
        <begin position="746"/>
        <end position="828"/>
    </location>
</feature>
<evidence type="ECO:0000256" key="3">
    <source>
        <dbReference type="ARBA" id="ARBA00022737"/>
    </source>
</evidence>
<dbReference type="InterPro" id="IPR001881">
    <property type="entry name" value="EGF-like_Ca-bd_dom"/>
</dbReference>
<dbReference type="Pfam" id="PF00084">
    <property type="entry name" value="Sushi"/>
    <property type="match status" value="9"/>
</dbReference>
<comment type="caution">
    <text evidence="11">The sequence shown here is derived from an EMBL/GenBank/DDBJ whole genome shotgun (WGS) entry which is preliminary data.</text>
</comment>
<feature type="domain" description="Sushi" evidence="10">
    <location>
        <begin position="411"/>
        <end position="474"/>
    </location>
</feature>
<keyword evidence="1 6" id="KW-0245">EGF-like domain</keyword>
<dbReference type="InterPro" id="IPR003410">
    <property type="entry name" value="HYR_dom"/>
</dbReference>
<dbReference type="PROSITE" id="PS50825">
    <property type="entry name" value="HYR"/>
    <property type="match status" value="3"/>
</dbReference>
<evidence type="ECO:0000259" key="10">
    <source>
        <dbReference type="PROSITE" id="PS50923"/>
    </source>
</evidence>
<dbReference type="STRING" id="307972.A0A2G8KWT1"/>
<dbReference type="InterPro" id="IPR035976">
    <property type="entry name" value="Sushi/SCR/CCP_sf"/>
</dbReference>
<feature type="disulfide bond" evidence="6">
    <location>
        <begin position="1573"/>
        <end position="1582"/>
    </location>
</feature>
<protein>
    <submittedName>
        <fullName evidence="11">Putative sushi, von Willebrand factor type A</fullName>
    </submittedName>
</protein>
<sequence>MSFYKIATQNLNTKIIPISCLLCANKGCKPEFKSIDQLLEVSCKNCGGAITCALSDLPVPTNGVRTGCTGSSVAYGDTCTLSCNRGYSPTTQTVRTCQDGGQGRGVWSDGTISCSTITCSPLSPPPHGRVLACSRGGTSVPANRRQSFDTQCSIGCNSGYTLSAGSSSRTCLVSGQWDGQNAVCTDVTPPSLQCPSDVIAYAEPTQITASLTFSWEPVQASDASGQYTAVLSSVDGQASNSKPTSLTEGTHPLIYTATDSSGNSATCSFDVTVRVVRCPIIDVPAHASVSGSGCSTSSTSVRGTTCVFSCDSGYERSSGSNSRVCLQDSSVPSQGYWGGTKPQCTAVQCSISSDPHGSVSGCSGLTVPYRETCVFICDVGFRTPAGESRRTRSCQADRSWSGQPFECSVQVTCPALQPLTNGAYHLPTCTSAGNVYGTVCTVNCDGGYELSGPSPVQCLDSGLWSDSRSASCTDVTDPVFLGSCPSLVVEIADRGRSHGPAVLWCEFCGRRVDGGDISASATYPEGLTSIGFQATDSSGNRAYCTANLNVKVKRCPNLRQPEGGAVQTCTNHFGSSCNIVCNTGYQLSGSTVRTCEVAGSLGGNPYWSGTDTICTIRRCPVVVPPVNALPSNCGGSPGNLAAFGSVCSFYCPHGFTPNGQSTVQCQADGTWSEASFECEAITCPKLNVGSNLVVSPPGCATSDPRYGQQCVFSCDSEFTVHPITSAQVTCLGNGEWSRGVSNLECIDTEVPDFTSCPDQLLFYTDPLTHTAVISWSVSATDNDGSTPDVTCDPQEGASLPSGEYLVTCTATDLSGNQRRCYFDVVVRDRTCPQLYSPVFGFFVGPCSNKEGSSCTMSCNEGYRLVGSADTTCQTVNGETKWVGSGTNMSSSLESSDAQLDIQPFFCQSPSEPFAGSLCDVQCTDQYTLETQPANTKASVECLSNGLWDLNVEETYTCIDKVSPRVIYCPPPITVTRTDVTKPVSVYFDLPFAIDNSKEAVQNLYSHTDLFVKHFVLPAKTYSRIVFQGISGARDHDAPPIIVRPCPADIEVTARGLQTAVSWEEPLFEDPGGKHVVVSSNFSPGNKFGVGNYRVEYTATNEMTGRQTGCQFTVDVTVEACAPLETRLNGALAAMNLGMVRYASYPASLVSVHLLHLQRHSSVTPPGNGSHLELWTVDLAKILEISRGIGHARSRPPRSTLPVKAMYDAEDCSKAGQAPQIASAFLEHLLRTQFADLCSSSSGCSFTDIKVTCGPVSSSRRSRGRDRGKRQVEDETIFAWQFEFELGVAVDDSESVSDESAVQAANATLLGYANISRVSYHPCWSFQKTCINGDLRVACVAGSYFDDNRRSVCRALQAATRMRRGKQAVSFVRGTNTNGEGAKGLDECYELCPPGSSSLDGLFSCGQCEVGFYQPLAGQTSCISCPDELSSVSGSNRPSPMYRTLPIWQLFCIGIKSMHPLPTKVLPTKHWTTVLLDLRRTTDNRVCRQHQSGTMHCCIPGFIGSNCEIEIDECETQPCQNGATCLDGVNSFSCTCTEGYTGPDCSVDINDCEQNPCLNGGTCQDGLSLFVCYCQPGFEGNLCETERDPCSHQPCHNGGFCEAAGHEYQCRCATAEYQPAVETLATTGDCVDTEGDSYRCNCYTGFTGQHCEDKIDYCDELLCDNGGTCSQTREGATCICPIEYAGETCGHRRTICDDERCENGATCNLLEIAGQRNEYACDCVPGFTGRHCETNLDECASAPCSIHADCLDSVNEYRCECHGGYEG</sequence>
<dbReference type="CDD" id="cd00033">
    <property type="entry name" value="CCP"/>
    <property type="match status" value="8"/>
</dbReference>
<dbReference type="FunFam" id="2.10.25.10:FF:000472">
    <property type="entry name" value="Uncharacterized protein, isoform A"/>
    <property type="match status" value="1"/>
</dbReference>
<feature type="domain" description="EGF-like" evidence="8">
    <location>
        <begin position="1734"/>
        <end position="1766"/>
    </location>
</feature>
<evidence type="ECO:0000256" key="4">
    <source>
        <dbReference type="ARBA" id="ARBA00023157"/>
    </source>
</evidence>
<keyword evidence="4 6" id="KW-1015">Disulfide bond</keyword>
<dbReference type="InterPro" id="IPR000742">
    <property type="entry name" value="EGF"/>
</dbReference>
<evidence type="ECO:0000256" key="1">
    <source>
        <dbReference type="ARBA" id="ARBA00022536"/>
    </source>
</evidence>
<feature type="domain" description="Sushi" evidence="10">
    <location>
        <begin position="553"/>
        <end position="616"/>
    </location>
</feature>
<feature type="domain" description="Sushi" evidence="10">
    <location>
        <begin position="117"/>
        <end position="186"/>
    </location>
</feature>
<feature type="domain" description="HYR" evidence="9">
    <location>
        <begin position="1035"/>
        <end position="1117"/>
    </location>
</feature>
<keyword evidence="2" id="KW-0732">Signal</keyword>
<dbReference type="EMBL" id="MRZV01000327">
    <property type="protein sequence ID" value="PIK52467.1"/>
    <property type="molecule type" value="Genomic_DNA"/>
</dbReference>